<sequence length="132" mass="14698">MKLIDGRPGVVIYNLLINGYLKNGDFEEALSSLGILDEKGCRPNVGSDLVIDFSRKGLLPKGFDYCGLVEKLCGEADVARAFRVVNVLWMNGNVPSLIACTTLIEGLRRSQRRDDAFELMEKMLKDALFRIS</sequence>
<evidence type="ECO:0000313" key="4">
    <source>
        <dbReference type="EMBL" id="KAE8699932.1"/>
    </source>
</evidence>
<dbReference type="InterPro" id="IPR011990">
    <property type="entry name" value="TPR-like_helical_dom_sf"/>
</dbReference>
<feature type="repeat" description="PPR" evidence="3">
    <location>
        <begin position="9"/>
        <end position="43"/>
    </location>
</feature>
<dbReference type="PROSITE" id="PS51375">
    <property type="entry name" value="PPR"/>
    <property type="match status" value="1"/>
</dbReference>
<dbReference type="Pfam" id="PF13041">
    <property type="entry name" value="PPR_2"/>
    <property type="match status" value="1"/>
</dbReference>
<dbReference type="Pfam" id="PF01535">
    <property type="entry name" value="PPR"/>
    <property type="match status" value="1"/>
</dbReference>
<proteinExistence type="inferred from homology"/>
<comment type="similarity">
    <text evidence="1">Belongs to the PPR family. P subfamily.</text>
</comment>
<name>A0A6A3AA73_HIBSY</name>
<dbReference type="EMBL" id="VEPZ02001033">
    <property type="protein sequence ID" value="KAE8699932.1"/>
    <property type="molecule type" value="Genomic_DNA"/>
</dbReference>
<dbReference type="Gene3D" id="1.25.40.10">
    <property type="entry name" value="Tetratricopeptide repeat domain"/>
    <property type="match status" value="2"/>
</dbReference>
<protein>
    <recommendedName>
        <fullName evidence="6">Pentatricopeptide repeat-containing protein</fullName>
    </recommendedName>
</protein>
<dbReference type="PANTHER" id="PTHR47941">
    <property type="entry name" value="PENTATRICOPEPTIDE REPEAT-CONTAINING PROTEIN 3, MITOCHONDRIAL"/>
    <property type="match status" value="1"/>
</dbReference>
<evidence type="ECO:0000256" key="2">
    <source>
        <dbReference type="ARBA" id="ARBA00022737"/>
    </source>
</evidence>
<evidence type="ECO:0008006" key="6">
    <source>
        <dbReference type="Google" id="ProtNLM"/>
    </source>
</evidence>
<organism evidence="4 5">
    <name type="scientific">Hibiscus syriacus</name>
    <name type="common">Rose of Sharon</name>
    <dbReference type="NCBI Taxonomy" id="106335"/>
    <lineage>
        <taxon>Eukaryota</taxon>
        <taxon>Viridiplantae</taxon>
        <taxon>Streptophyta</taxon>
        <taxon>Embryophyta</taxon>
        <taxon>Tracheophyta</taxon>
        <taxon>Spermatophyta</taxon>
        <taxon>Magnoliopsida</taxon>
        <taxon>eudicotyledons</taxon>
        <taxon>Gunneridae</taxon>
        <taxon>Pentapetalae</taxon>
        <taxon>rosids</taxon>
        <taxon>malvids</taxon>
        <taxon>Malvales</taxon>
        <taxon>Malvaceae</taxon>
        <taxon>Malvoideae</taxon>
        <taxon>Hibiscus</taxon>
    </lineage>
</organism>
<accession>A0A6A3AA73</accession>
<evidence type="ECO:0000256" key="1">
    <source>
        <dbReference type="ARBA" id="ARBA00007626"/>
    </source>
</evidence>
<dbReference type="NCBIfam" id="TIGR00756">
    <property type="entry name" value="PPR"/>
    <property type="match status" value="2"/>
</dbReference>
<dbReference type="Proteomes" id="UP000436088">
    <property type="component" value="Unassembled WGS sequence"/>
</dbReference>
<reference evidence="4" key="1">
    <citation type="submission" date="2019-09" db="EMBL/GenBank/DDBJ databases">
        <title>Draft genome information of white flower Hibiscus syriacus.</title>
        <authorList>
            <person name="Kim Y.-M."/>
        </authorList>
    </citation>
    <scope>NUCLEOTIDE SEQUENCE [LARGE SCALE GENOMIC DNA]</scope>
    <source>
        <strain evidence="4">YM2019G1</strain>
    </source>
</reference>
<gene>
    <name evidence="4" type="ORF">F3Y22_tig00110569pilonHSYRG00193</name>
</gene>
<evidence type="ECO:0000256" key="3">
    <source>
        <dbReference type="PROSITE-ProRule" id="PRU00708"/>
    </source>
</evidence>
<dbReference type="InterPro" id="IPR002885">
    <property type="entry name" value="PPR_rpt"/>
</dbReference>
<comment type="caution">
    <text evidence="4">The sequence shown here is derived from an EMBL/GenBank/DDBJ whole genome shotgun (WGS) entry which is preliminary data.</text>
</comment>
<keyword evidence="5" id="KW-1185">Reference proteome</keyword>
<evidence type="ECO:0000313" key="5">
    <source>
        <dbReference type="Proteomes" id="UP000436088"/>
    </source>
</evidence>
<dbReference type="AlphaFoldDB" id="A0A6A3AA73"/>
<keyword evidence="2" id="KW-0677">Repeat</keyword>